<dbReference type="Proteomes" id="UP000248688">
    <property type="component" value="Chromosome"/>
</dbReference>
<evidence type="ECO:0000313" key="1">
    <source>
        <dbReference type="EMBL" id="AWW29807.1"/>
    </source>
</evidence>
<dbReference type="KEGG" id="est:DN752_06555"/>
<organism evidence="1 2">
    <name type="scientific">Echinicola strongylocentroti</name>
    <dbReference type="NCBI Taxonomy" id="1795355"/>
    <lineage>
        <taxon>Bacteria</taxon>
        <taxon>Pseudomonadati</taxon>
        <taxon>Bacteroidota</taxon>
        <taxon>Cytophagia</taxon>
        <taxon>Cytophagales</taxon>
        <taxon>Cyclobacteriaceae</taxon>
        <taxon>Echinicola</taxon>
    </lineage>
</organism>
<dbReference type="AlphaFoldDB" id="A0A2Z4IGI7"/>
<evidence type="ECO:0000313" key="2">
    <source>
        <dbReference type="Proteomes" id="UP000248688"/>
    </source>
</evidence>
<dbReference type="EMBL" id="CP030041">
    <property type="protein sequence ID" value="AWW29807.1"/>
    <property type="molecule type" value="Genomic_DNA"/>
</dbReference>
<dbReference type="OrthoDB" id="839643at2"/>
<sequence length="318" mass="35925">MGHWSNVQRVFVFALVVGLGTACQDHGQEPIDSETSTDKSPMEANDGTLVFASVDAYDGFFEKEDRPELPEFNTLARVLDAKNKKGAVLSRLSDQGKACLEEYDGSKLLDILDEDGTVIIGENLFCLDFENRIVAVTDNFSIRDRVIRGDYDATEVKLFSFDDDVLSLLEEGAEASVNARTMLFCSDRKADGERISIVKNYNSGDGEFRFKGQLVYQKAGIYFSLMTEMKHMKKSSSGVYFSHKTNMELNCYYKIKKRCKDGELDGYREYAVETNGLTIRLYESTRGLAKTLLMTEYKFQLVDGSFSAPRFDEIRDGY</sequence>
<reference evidence="1 2" key="1">
    <citation type="submission" date="2018-06" db="EMBL/GenBank/DDBJ databases">
        <title>Echinicola strongylocentroti sp. nov., isolated from a sea urchin Strongylocentrotus intermedius.</title>
        <authorList>
            <person name="Bae S.S."/>
        </authorList>
    </citation>
    <scope>NUCLEOTIDE SEQUENCE [LARGE SCALE GENOMIC DNA]</scope>
    <source>
        <strain evidence="1 2">MEBiC08714</strain>
    </source>
</reference>
<gene>
    <name evidence="1" type="ORF">DN752_06555</name>
</gene>
<name>A0A2Z4IGI7_9BACT</name>
<accession>A0A2Z4IGI7</accession>
<protein>
    <submittedName>
        <fullName evidence="1">Uncharacterized protein</fullName>
    </submittedName>
</protein>
<proteinExistence type="predicted"/>
<keyword evidence="2" id="KW-1185">Reference proteome</keyword>